<reference evidence="1" key="1">
    <citation type="submission" date="2020-06" db="EMBL/GenBank/DDBJ databases">
        <title>Draft genome of Bugula neritina, a colonial animal packing powerful symbionts and potential medicines.</title>
        <authorList>
            <person name="Rayko M."/>
        </authorList>
    </citation>
    <scope>NUCLEOTIDE SEQUENCE [LARGE SCALE GENOMIC DNA]</scope>
    <source>
        <strain evidence="1">Kwan_BN1</strain>
    </source>
</reference>
<protein>
    <submittedName>
        <fullName evidence="1">Uncharacterized protein</fullName>
    </submittedName>
</protein>
<evidence type="ECO:0000313" key="1">
    <source>
        <dbReference type="EMBL" id="KAF6017565.1"/>
    </source>
</evidence>
<comment type="caution">
    <text evidence="1">The sequence shown here is derived from an EMBL/GenBank/DDBJ whole genome shotgun (WGS) entry which is preliminary data.</text>
</comment>
<dbReference type="EMBL" id="VXIV02003378">
    <property type="protein sequence ID" value="KAF6017565.1"/>
    <property type="molecule type" value="Genomic_DNA"/>
</dbReference>
<dbReference type="Proteomes" id="UP000593567">
    <property type="component" value="Unassembled WGS sequence"/>
</dbReference>
<proteinExistence type="predicted"/>
<keyword evidence="2" id="KW-1185">Reference proteome</keyword>
<organism evidence="1 2">
    <name type="scientific">Bugula neritina</name>
    <name type="common">Brown bryozoan</name>
    <name type="synonym">Sertularia neritina</name>
    <dbReference type="NCBI Taxonomy" id="10212"/>
    <lineage>
        <taxon>Eukaryota</taxon>
        <taxon>Metazoa</taxon>
        <taxon>Spiralia</taxon>
        <taxon>Lophotrochozoa</taxon>
        <taxon>Bryozoa</taxon>
        <taxon>Gymnolaemata</taxon>
        <taxon>Cheilostomatida</taxon>
        <taxon>Flustrina</taxon>
        <taxon>Buguloidea</taxon>
        <taxon>Bugulidae</taxon>
        <taxon>Bugula</taxon>
    </lineage>
</organism>
<sequence length="174" mass="20234">MCRSYYFMMSLLYHVCSIGKIISTNVIQGKVTLETGIKTEKWWDCHYIPALDATVTAEWYFTDSDDWIPSTGKNDPMPVMLKVKGRVGDIRDIDHTYTFNSFRPFLTDSQASFFQVPARTVCPHLKNFDGGGSKRHEFPQLLREDTFHLLRSWFSRRPRVSGFLLTLRNIMTHS</sequence>
<dbReference type="OrthoDB" id="5983572at2759"/>
<name>A0A7J7IUR4_BUGNE</name>
<accession>A0A7J7IUR4</accession>
<gene>
    <name evidence="1" type="ORF">EB796_024126</name>
</gene>
<dbReference type="AlphaFoldDB" id="A0A7J7IUR4"/>
<evidence type="ECO:0000313" key="2">
    <source>
        <dbReference type="Proteomes" id="UP000593567"/>
    </source>
</evidence>